<protein>
    <recommendedName>
        <fullName evidence="8">3-methyl-2-oxobutanoate hydroxymethyltransferase</fullName>
        <ecNumber evidence="8">2.1.2.11</ecNumber>
    </recommendedName>
    <alternativeName>
        <fullName evidence="8">Ketopantoate hydroxymethyltransferase</fullName>
        <shortName evidence="8">KPHMT</shortName>
    </alternativeName>
</protein>
<dbReference type="GO" id="GO:0032259">
    <property type="term" value="P:methylation"/>
    <property type="evidence" value="ECO:0007669"/>
    <property type="project" value="UniProtKB-KW"/>
</dbReference>
<dbReference type="InterPro" id="IPR015813">
    <property type="entry name" value="Pyrv/PenolPyrv_kinase-like_dom"/>
</dbReference>
<evidence type="ECO:0000256" key="1">
    <source>
        <dbReference type="ARBA" id="ARBA00005033"/>
    </source>
</evidence>
<feature type="binding site" evidence="8 10">
    <location>
        <position position="126"/>
    </location>
    <ligand>
        <name>3-methyl-2-oxobutanoate</name>
        <dbReference type="ChEBI" id="CHEBI:11851"/>
    </ligand>
</feature>
<evidence type="ECO:0000256" key="7">
    <source>
        <dbReference type="ARBA" id="ARBA00056497"/>
    </source>
</evidence>
<comment type="similarity">
    <text evidence="2 8">Belongs to the PanB family.</text>
</comment>
<dbReference type="InterPro" id="IPR040442">
    <property type="entry name" value="Pyrv_kinase-like_dom_sf"/>
</dbReference>
<accession>I3USW8</accession>
<feature type="binding site" evidence="8 11">
    <location>
        <position position="98"/>
    </location>
    <ligand>
        <name>Mg(2+)</name>
        <dbReference type="ChEBI" id="CHEBI:18420"/>
    </ligand>
</feature>
<name>I3USW8_PSEPU</name>
<comment type="pathway">
    <text evidence="1 8">Cofactor biosynthesis; (R)-pantothenate biosynthesis; (R)-pantoate from 3-methyl-2-oxobutanoate: step 1/2.</text>
</comment>
<dbReference type="FunFam" id="3.20.20.60:FF:000003">
    <property type="entry name" value="3-methyl-2-oxobutanoate hydroxymethyltransferase"/>
    <property type="match status" value="1"/>
</dbReference>
<dbReference type="PANTHER" id="PTHR20881:SF0">
    <property type="entry name" value="3-METHYL-2-OXOBUTANOATE HYDROXYMETHYLTRANSFERASE"/>
    <property type="match status" value="1"/>
</dbReference>
<dbReference type="AlphaFoldDB" id="I3USW8"/>
<dbReference type="NCBIfam" id="NF001452">
    <property type="entry name" value="PRK00311.1"/>
    <property type="match status" value="1"/>
</dbReference>
<keyword evidence="12" id="KW-0489">Methyltransferase</keyword>
<evidence type="ECO:0000256" key="9">
    <source>
        <dbReference type="PIRSR" id="PIRSR000388-1"/>
    </source>
</evidence>
<evidence type="ECO:0000256" key="5">
    <source>
        <dbReference type="ARBA" id="ARBA00022679"/>
    </source>
</evidence>
<evidence type="ECO:0000256" key="3">
    <source>
        <dbReference type="ARBA" id="ARBA00011424"/>
    </source>
</evidence>
<evidence type="ECO:0000256" key="11">
    <source>
        <dbReference type="PIRSR" id="PIRSR000388-3"/>
    </source>
</evidence>
<dbReference type="HAMAP" id="MF_00156">
    <property type="entry name" value="PanB"/>
    <property type="match status" value="1"/>
</dbReference>
<proteinExistence type="inferred from homology"/>
<evidence type="ECO:0000313" key="13">
    <source>
        <dbReference type="Proteomes" id="UP000005268"/>
    </source>
</evidence>
<feature type="active site" description="Proton acceptor" evidence="8 9">
    <location>
        <position position="195"/>
    </location>
</feature>
<keyword evidence="6 8" id="KW-0479">Metal-binding</keyword>
<dbReference type="CDD" id="cd06557">
    <property type="entry name" value="KPHMT-like"/>
    <property type="match status" value="1"/>
</dbReference>
<comment type="function">
    <text evidence="7 8">Catalyzes the reversible reaction in which hydroxymethyl group from 5,10-methylenetetrahydrofolate is transferred onto alpha-ketoisovalerate to form ketopantoate.</text>
</comment>
<feature type="binding site" evidence="8 10">
    <location>
        <position position="98"/>
    </location>
    <ligand>
        <name>3-methyl-2-oxobutanoate</name>
        <dbReference type="ChEBI" id="CHEBI:11851"/>
    </ligand>
</feature>
<dbReference type="GO" id="GO:0003864">
    <property type="term" value="F:3-methyl-2-oxobutanoate hydroxymethyltransferase activity"/>
    <property type="evidence" value="ECO:0007669"/>
    <property type="project" value="UniProtKB-UniRule"/>
</dbReference>
<dbReference type="Pfam" id="PF02548">
    <property type="entry name" value="Pantoate_transf"/>
    <property type="match status" value="1"/>
</dbReference>
<gene>
    <name evidence="8" type="primary">panB</name>
    <name evidence="12" type="ORF">YSA_03359</name>
</gene>
<dbReference type="KEGG" id="ppi:YSA_03359"/>
<dbReference type="HOGENOM" id="CLU_036645_1_0_6"/>
<evidence type="ECO:0000256" key="6">
    <source>
        <dbReference type="ARBA" id="ARBA00022723"/>
    </source>
</evidence>
<feature type="binding site" evidence="8 11">
    <location>
        <position position="128"/>
    </location>
    <ligand>
        <name>Mg(2+)</name>
        <dbReference type="ChEBI" id="CHEBI:18420"/>
    </ligand>
</feature>
<dbReference type="PIRSF" id="PIRSF000388">
    <property type="entry name" value="Pantoate_hydroxy_MeTrfase"/>
    <property type="match status" value="1"/>
</dbReference>
<dbReference type="UniPathway" id="UPA00028">
    <property type="reaction ID" value="UER00003"/>
</dbReference>
<dbReference type="NCBIfam" id="TIGR00222">
    <property type="entry name" value="panB"/>
    <property type="match status" value="1"/>
</dbReference>
<comment type="catalytic activity">
    <reaction evidence="8">
        <text>(6R)-5,10-methylene-5,6,7,8-tetrahydrofolate + 3-methyl-2-oxobutanoate + H2O = 2-dehydropantoate + (6S)-5,6,7,8-tetrahydrofolate</text>
        <dbReference type="Rhea" id="RHEA:11824"/>
        <dbReference type="ChEBI" id="CHEBI:11561"/>
        <dbReference type="ChEBI" id="CHEBI:11851"/>
        <dbReference type="ChEBI" id="CHEBI:15377"/>
        <dbReference type="ChEBI" id="CHEBI:15636"/>
        <dbReference type="ChEBI" id="CHEBI:57453"/>
        <dbReference type="EC" id="2.1.2.11"/>
    </reaction>
</comment>
<feature type="binding site" evidence="8 11">
    <location>
        <position position="59"/>
    </location>
    <ligand>
        <name>Mg(2+)</name>
        <dbReference type="ChEBI" id="CHEBI:18420"/>
    </ligand>
</feature>
<dbReference type="EC" id="2.1.2.11" evidence="8"/>
<dbReference type="GO" id="GO:0005737">
    <property type="term" value="C:cytoplasm"/>
    <property type="evidence" value="ECO:0007669"/>
    <property type="project" value="UniProtKB-SubCell"/>
</dbReference>
<reference evidence="12 13" key="1">
    <citation type="journal article" date="2012" name="J. Bacteriol.">
        <title>Complete Genome Sequence of the Naphthalene-Degrading Pseudomonas putida Strain ND6.</title>
        <authorList>
            <person name="Li S."/>
            <person name="Zhao H."/>
            <person name="Li Y."/>
            <person name="Niu S."/>
            <person name="Cai B."/>
        </authorList>
    </citation>
    <scope>NUCLEOTIDE SEQUENCE [LARGE SCALE GENOMIC DNA]</scope>
    <source>
        <strain evidence="12 13">ND6</strain>
    </source>
</reference>
<keyword evidence="4 8" id="KW-0566">Pantothenate biosynthesis</keyword>
<evidence type="ECO:0000256" key="8">
    <source>
        <dbReference type="HAMAP-Rule" id="MF_00156"/>
    </source>
</evidence>
<evidence type="ECO:0000256" key="10">
    <source>
        <dbReference type="PIRSR" id="PIRSR000388-2"/>
    </source>
</evidence>
<evidence type="ECO:0000313" key="12">
    <source>
        <dbReference type="EMBL" id="AFK68589.1"/>
    </source>
</evidence>
<keyword evidence="8 11" id="KW-0460">Magnesium</keyword>
<dbReference type="InterPro" id="IPR003700">
    <property type="entry name" value="Pantoate_hydroxy_MeTrfase"/>
</dbReference>
<sequence length="280" mass="29378">MQSFFTAPERGISYMPEVTLTTLNGLKAKGEKITMLTCYDATFAKAASQAGVEVLLVGDSLGMVLQGHDSTLPVTTAEMAYHTASVKRGNDGALILTDLPFMAHATPEQAFANSATLMQAGAHMVKIEGAAWLAETIRLLAERGVPVCAHMGLTPQTVNVLGGYKVQGRQEAQARQMRADAIALEQAGAAMLLLECVPSELAAEITNAVGIPVIGIGAGSATDGQVLVLHDMLGLSLSGRVPKFVKNFMQGQPDIHSALVAYVEAVKQVSFPGSEHGFSA</sequence>
<evidence type="ECO:0000256" key="4">
    <source>
        <dbReference type="ARBA" id="ARBA00022655"/>
    </source>
</evidence>
<evidence type="ECO:0000256" key="2">
    <source>
        <dbReference type="ARBA" id="ARBA00008676"/>
    </source>
</evidence>
<keyword evidence="8" id="KW-0963">Cytoplasm</keyword>
<dbReference type="PATRIC" id="fig|231023.4.peg.1630"/>
<dbReference type="Proteomes" id="UP000005268">
    <property type="component" value="Chromosome"/>
</dbReference>
<comment type="subcellular location">
    <subcellularLocation>
        <location evidence="8">Cytoplasm</location>
    </subcellularLocation>
</comment>
<keyword evidence="5 8" id="KW-0808">Transferase</keyword>
<organism evidence="12 13">
    <name type="scientific">Pseudomonas putida ND6</name>
    <dbReference type="NCBI Taxonomy" id="231023"/>
    <lineage>
        <taxon>Bacteria</taxon>
        <taxon>Pseudomonadati</taxon>
        <taxon>Pseudomonadota</taxon>
        <taxon>Gammaproteobacteria</taxon>
        <taxon>Pseudomonadales</taxon>
        <taxon>Pseudomonadaceae</taxon>
        <taxon>Pseudomonas</taxon>
    </lineage>
</organism>
<dbReference type="EMBL" id="CP003588">
    <property type="protein sequence ID" value="AFK68589.1"/>
    <property type="molecule type" value="Genomic_DNA"/>
</dbReference>
<feature type="binding site" evidence="8 10">
    <location>
        <begin position="59"/>
        <end position="60"/>
    </location>
    <ligand>
        <name>3-methyl-2-oxobutanoate</name>
        <dbReference type="ChEBI" id="CHEBI:11851"/>
    </ligand>
</feature>
<dbReference type="Gene3D" id="3.20.20.60">
    <property type="entry name" value="Phosphoenolpyruvate-binding domains"/>
    <property type="match status" value="1"/>
</dbReference>
<dbReference type="PANTHER" id="PTHR20881">
    <property type="entry name" value="3-METHYL-2-OXOBUTANOATE HYDROXYMETHYLTRANSFERASE"/>
    <property type="match status" value="1"/>
</dbReference>
<dbReference type="GO" id="GO:0015940">
    <property type="term" value="P:pantothenate biosynthetic process"/>
    <property type="evidence" value="ECO:0007669"/>
    <property type="project" value="UniProtKB-UniRule"/>
</dbReference>
<dbReference type="GO" id="GO:0000287">
    <property type="term" value="F:magnesium ion binding"/>
    <property type="evidence" value="ECO:0007669"/>
    <property type="project" value="TreeGrafter"/>
</dbReference>
<dbReference type="GO" id="GO:0008168">
    <property type="term" value="F:methyltransferase activity"/>
    <property type="evidence" value="ECO:0007669"/>
    <property type="project" value="UniProtKB-KW"/>
</dbReference>
<dbReference type="SUPFAM" id="SSF51621">
    <property type="entry name" value="Phosphoenolpyruvate/pyruvate domain"/>
    <property type="match status" value="1"/>
</dbReference>
<comment type="subunit">
    <text evidence="3 8">Homodecamer; pentamer of dimers.</text>
</comment>
<comment type="cofactor">
    <cofactor evidence="8 11">
        <name>Mg(2+)</name>
        <dbReference type="ChEBI" id="CHEBI:18420"/>
    </cofactor>
    <text evidence="8 11">Binds 1 Mg(2+) ion per subunit.</text>
</comment>